<dbReference type="GO" id="GO:0009102">
    <property type="term" value="P:biotin biosynthetic process"/>
    <property type="evidence" value="ECO:0007669"/>
    <property type="project" value="UniProtKB-UniRule"/>
</dbReference>
<comment type="catalytic activity">
    <reaction evidence="8 9">
        <text>(8S)-8-amino-7-oxononanoate + S-adenosyl-L-methionine = S-adenosyl-4-methylsulfanyl-2-oxobutanoate + (7R,8S)-7,8-diammoniononanoate</text>
        <dbReference type="Rhea" id="RHEA:16861"/>
        <dbReference type="ChEBI" id="CHEBI:16490"/>
        <dbReference type="ChEBI" id="CHEBI:59789"/>
        <dbReference type="ChEBI" id="CHEBI:149468"/>
        <dbReference type="ChEBI" id="CHEBI:149469"/>
        <dbReference type="EC" id="2.6.1.62"/>
    </reaction>
</comment>
<feature type="binding site" evidence="9">
    <location>
        <position position="146"/>
    </location>
    <ligand>
        <name>substrate</name>
    </ligand>
</feature>
<dbReference type="InterPro" id="IPR015422">
    <property type="entry name" value="PyrdxlP-dep_Trfase_small"/>
</dbReference>
<dbReference type="GO" id="GO:0030170">
    <property type="term" value="F:pyridoxal phosphate binding"/>
    <property type="evidence" value="ECO:0007669"/>
    <property type="project" value="UniProtKB-UniRule"/>
</dbReference>
<evidence type="ECO:0000256" key="3">
    <source>
        <dbReference type="ARBA" id="ARBA00022576"/>
    </source>
</evidence>
<evidence type="ECO:0000313" key="11">
    <source>
        <dbReference type="Proteomes" id="UP000006621"/>
    </source>
</evidence>
<comment type="function">
    <text evidence="9">Catalyzes the transfer of the alpha-amino group from S-adenosyl-L-methionine (SAM) to 7-keto-8-aminopelargonic acid (KAPA) to form 7,8-diaminopelargonic acid (DAPA). It is the only aminotransferase known to utilize SAM as an amino donor.</text>
</comment>
<feature type="binding site" evidence="9">
    <location>
        <position position="393"/>
    </location>
    <ligand>
        <name>substrate</name>
    </ligand>
</feature>
<accession>F8E3L0</accession>
<feature type="binding site" evidence="9">
    <location>
        <position position="246"/>
    </location>
    <ligand>
        <name>pyridoxal 5'-phosphate</name>
        <dbReference type="ChEBI" id="CHEBI:597326"/>
    </ligand>
</feature>
<keyword evidence="6 9" id="KW-0093">Biotin biosynthesis</keyword>
<feature type="binding site" evidence="9">
    <location>
        <begin position="113"/>
        <end position="114"/>
    </location>
    <ligand>
        <name>pyridoxal 5'-phosphate</name>
        <dbReference type="ChEBI" id="CHEBI:597326"/>
    </ligand>
</feature>
<sequence length="430" mass="48291">MEFNAQLKNDKKLLQHPYDSSIKPMDAFLIKKAEREFLYLYDNTSLIDGMSSWWSVIHGYNNTFINNALKEQIDKVSHVMFGGLTHEPAINLGVNLNNILSGNFDRFFYCDSGSVAVEVAVKMAFQYYMGKGLNNKNKILSFEGAYHGDTFMAMSLCDPVNSMHKDFGNILHTNIFAPKPKSGFFESYEDDHLDIAYLLEKYAEDIAAIIIEPVVQGAGGMWFYHPEFLNKLKNMCAYYDILLIFDEIATGFGRTGKMFAFEYSDIAPDIICLGKAITGGYMSFAAVGTTKNIMDVICNSKSVGAFMHGPTFMANPLACECANASINLLQKTDLTKTLIGIQKIISDYFAEAAEFPFVKDVRVLGGIGVIETFNNVDSNSLTDKFVKKGVWVRPFKNLIYIMPPYIISEESLRKLCKAVLEGLWEELSKK</sequence>
<evidence type="ECO:0000313" key="10">
    <source>
        <dbReference type="EMBL" id="AEI14283.1"/>
    </source>
</evidence>
<dbReference type="HOGENOM" id="CLU_016922_4_3_0"/>
<comment type="subunit">
    <text evidence="9">Homodimer.</text>
</comment>
<dbReference type="eggNOG" id="COG0161">
    <property type="taxonomic scope" value="Bacteria"/>
</dbReference>
<dbReference type="CDD" id="cd00610">
    <property type="entry name" value="OAT_like"/>
    <property type="match status" value="1"/>
</dbReference>
<evidence type="ECO:0000256" key="7">
    <source>
        <dbReference type="ARBA" id="ARBA00022898"/>
    </source>
</evidence>
<dbReference type="Pfam" id="PF00202">
    <property type="entry name" value="Aminotran_3"/>
    <property type="match status" value="1"/>
</dbReference>
<reference evidence="11" key="2">
    <citation type="submission" date="2011-06" db="EMBL/GenBank/DDBJ databases">
        <title>The complete genome of Flexistipes sinusarabici DSM 4947.</title>
        <authorList>
            <person name="Lucas S."/>
            <person name="Han J."/>
            <person name="Lapidus A."/>
            <person name="Bruce D."/>
            <person name="Goodwin L."/>
            <person name="Pitluck S."/>
            <person name="Peters L."/>
            <person name="Kyrpides N."/>
            <person name="Mavromatis K."/>
            <person name="Ivanova N."/>
            <person name="Mikhailova N."/>
            <person name="Chertkov O."/>
            <person name="Detter J.C."/>
            <person name="Tapia R."/>
            <person name="Han C."/>
            <person name="Land M."/>
            <person name="Hauser L."/>
            <person name="Markowitz V."/>
            <person name="Cheng J.-F."/>
            <person name="Hugenholtz P."/>
            <person name="Woyke T."/>
            <person name="Wu D."/>
            <person name="Spring S."/>
            <person name="Schroeder M."/>
            <person name="Brambilla E."/>
            <person name="Klenk H.-P."/>
            <person name="Eisen J.A."/>
        </authorList>
    </citation>
    <scope>NUCLEOTIDE SEQUENCE [LARGE SCALE GENOMIC DNA]</scope>
    <source>
        <strain evidence="11">DSM 4947 / MAS 10</strain>
    </source>
</reference>
<proteinExistence type="inferred from homology"/>
<feature type="binding site" evidence="9">
    <location>
        <begin position="310"/>
        <end position="311"/>
    </location>
    <ligand>
        <name>pyridoxal 5'-phosphate</name>
        <dbReference type="ChEBI" id="CHEBI:597326"/>
    </ligand>
</feature>
<dbReference type="STRING" id="717231.Flexsi_0605"/>
<dbReference type="KEGG" id="fsi:Flexsi_0605"/>
<dbReference type="UniPathway" id="UPA00078">
    <property type="reaction ID" value="UER00160"/>
</dbReference>
<dbReference type="GO" id="GO:0005737">
    <property type="term" value="C:cytoplasm"/>
    <property type="evidence" value="ECO:0007669"/>
    <property type="project" value="UniProtKB-SubCell"/>
</dbReference>
<gene>
    <name evidence="9" type="primary">bioA</name>
    <name evidence="10" type="ordered locus">Flexsi_0605</name>
</gene>
<keyword evidence="3 9" id="KW-0032">Aminotransferase</keyword>
<dbReference type="Gene3D" id="3.90.1150.10">
    <property type="entry name" value="Aspartate Aminotransferase, domain 1"/>
    <property type="match status" value="1"/>
</dbReference>
<comment type="similarity">
    <text evidence="9">Belongs to the class-III pyridoxal-phosphate-dependent aminotransferase family. BioA subfamily.</text>
</comment>
<evidence type="ECO:0000256" key="4">
    <source>
        <dbReference type="ARBA" id="ARBA00022679"/>
    </source>
</evidence>
<keyword evidence="4 9" id="KW-0808">Transferase</keyword>
<dbReference type="GO" id="GO:0004015">
    <property type="term" value="F:adenosylmethionine-8-amino-7-oxononanoate transaminase activity"/>
    <property type="evidence" value="ECO:0007669"/>
    <property type="project" value="UniProtKB-UniRule"/>
</dbReference>
<keyword evidence="11" id="KW-1185">Reference proteome</keyword>
<organism evidence="10 11">
    <name type="scientific">Flexistipes sinusarabici (strain ATCC 49648 / DSM 4947 / MAS 10)</name>
    <dbReference type="NCBI Taxonomy" id="717231"/>
    <lineage>
        <taxon>Bacteria</taxon>
        <taxon>Pseudomonadati</taxon>
        <taxon>Deferribacterota</taxon>
        <taxon>Deferribacteres</taxon>
        <taxon>Deferribacterales</taxon>
        <taxon>Flexistipitaceae</taxon>
        <taxon>Flexistipes</taxon>
    </lineage>
</organism>
<keyword evidence="5 9" id="KW-0949">S-adenosyl-L-methionine</keyword>
<dbReference type="EMBL" id="CP002858">
    <property type="protein sequence ID" value="AEI14283.1"/>
    <property type="molecule type" value="Genomic_DNA"/>
</dbReference>
<comment type="pathway">
    <text evidence="2 9">Cofactor biosynthesis; biotin biosynthesis; 7,8-diaminononanoate from 8-amino-7-oxononanoate (SAM route): step 1/1.</text>
</comment>
<dbReference type="InterPro" id="IPR005814">
    <property type="entry name" value="Aminotrans_3"/>
</dbReference>
<dbReference type="AlphaFoldDB" id="F8E3L0"/>
<dbReference type="NCBIfam" id="TIGR00508">
    <property type="entry name" value="bioA"/>
    <property type="match status" value="1"/>
</dbReference>
<evidence type="ECO:0000256" key="2">
    <source>
        <dbReference type="ARBA" id="ARBA00005063"/>
    </source>
</evidence>
<dbReference type="EC" id="2.6.1.62" evidence="9"/>
<evidence type="ECO:0000256" key="6">
    <source>
        <dbReference type="ARBA" id="ARBA00022756"/>
    </source>
</evidence>
<dbReference type="InterPro" id="IPR015424">
    <property type="entry name" value="PyrdxlP-dep_Trfase"/>
</dbReference>
<dbReference type="Proteomes" id="UP000006621">
    <property type="component" value="Chromosome"/>
</dbReference>
<dbReference type="InterPro" id="IPR015421">
    <property type="entry name" value="PyrdxlP-dep_Trfase_major"/>
</dbReference>
<comment type="subcellular location">
    <subcellularLocation>
        <location evidence="9">Cytoplasm</location>
    </subcellularLocation>
</comment>
<name>F8E3L0_FLESM</name>
<comment type="cofactor">
    <cofactor evidence="1 9">
        <name>pyridoxal 5'-phosphate</name>
        <dbReference type="ChEBI" id="CHEBI:597326"/>
    </cofactor>
</comment>
<dbReference type="Gene3D" id="3.40.640.10">
    <property type="entry name" value="Type I PLP-dependent aspartate aminotransferase-like (Major domain)"/>
    <property type="match status" value="1"/>
</dbReference>
<feature type="binding site" evidence="9">
    <location>
        <position position="53"/>
    </location>
    <ligand>
        <name>substrate</name>
    </ligand>
</feature>
<dbReference type="SUPFAM" id="SSF53383">
    <property type="entry name" value="PLP-dependent transferases"/>
    <property type="match status" value="1"/>
</dbReference>
<feature type="modified residue" description="N6-(pyridoxal phosphate)lysine" evidence="9">
    <location>
        <position position="275"/>
    </location>
</feature>
<dbReference type="RefSeq" id="WP_013885789.1">
    <property type="nucleotide sequence ID" value="NC_015672.1"/>
</dbReference>
<dbReference type="PROSITE" id="PS00600">
    <property type="entry name" value="AA_TRANSFER_CLASS_3"/>
    <property type="match status" value="1"/>
</dbReference>
<keyword evidence="7 9" id="KW-0663">Pyridoxal phosphate</keyword>
<protein>
    <recommendedName>
        <fullName evidence="9">Adenosylmethionine-8-amino-7-oxononanoate aminotransferase</fullName>
        <ecNumber evidence="9">2.6.1.62</ecNumber>
    </recommendedName>
    <alternativeName>
        <fullName evidence="9">7,8-diamino-pelargonic acid aminotransferase</fullName>
        <shortName evidence="9">DAPA AT</shortName>
        <shortName evidence="9">DAPA aminotransferase</shortName>
    </alternativeName>
    <alternativeName>
        <fullName evidence="9">7,8-diaminononanoate synthase</fullName>
        <shortName evidence="9">DANS</shortName>
    </alternativeName>
    <alternativeName>
        <fullName evidence="9">Diaminopelargonic acid synthase</fullName>
    </alternativeName>
</protein>
<evidence type="ECO:0000256" key="1">
    <source>
        <dbReference type="ARBA" id="ARBA00001933"/>
    </source>
</evidence>
<dbReference type="HAMAP" id="MF_00834">
    <property type="entry name" value="BioA"/>
    <property type="match status" value="1"/>
</dbReference>
<evidence type="ECO:0000256" key="5">
    <source>
        <dbReference type="ARBA" id="ARBA00022691"/>
    </source>
</evidence>
<dbReference type="NCBIfam" id="NF004624">
    <property type="entry name" value="PRK05964.1"/>
    <property type="match status" value="1"/>
</dbReference>
<feature type="binding site" evidence="9">
    <location>
        <position position="275"/>
    </location>
    <ligand>
        <name>substrate</name>
    </ligand>
</feature>
<dbReference type="InterPro" id="IPR005815">
    <property type="entry name" value="BioA"/>
</dbReference>
<dbReference type="OrthoDB" id="9801052at2"/>
<dbReference type="FunFam" id="3.40.640.10:FF:000004">
    <property type="entry name" value="Acetylornithine aminotransferase"/>
    <property type="match status" value="1"/>
</dbReference>
<evidence type="ECO:0000256" key="9">
    <source>
        <dbReference type="HAMAP-Rule" id="MF_00834"/>
    </source>
</evidence>
<dbReference type="PANTHER" id="PTHR42684">
    <property type="entry name" value="ADENOSYLMETHIONINE-8-AMINO-7-OXONONANOATE AMINOTRANSFERASE"/>
    <property type="match status" value="1"/>
</dbReference>
<evidence type="ECO:0000256" key="8">
    <source>
        <dbReference type="ARBA" id="ARBA00048449"/>
    </source>
</evidence>
<keyword evidence="9" id="KW-0963">Cytoplasm</keyword>
<dbReference type="PANTHER" id="PTHR42684:SF17">
    <property type="entry name" value="ADENOSYLMETHIONINE-8-AMINO-7-OXONONANOATE AMINOTRANSFERASE"/>
    <property type="match status" value="1"/>
</dbReference>
<reference evidence="10 11" key="1">
    <citation type="journal article" date="2011" name="Stand. Genomic Sci.">
        <title>Genome sequence of the moderately thermophilic halophile Flexistipes sinusarabici strain (MAS10).</title>
        <authorList>
            <person name="Lapidus A."/>
            <person name="Chertkov O."/>
            <person name="Nolan M."/>
            <person name="Lucas S."/>
            <person name="Hammon N."/>
            <person name="Deshpande S."/>
            <person name="Cheng J.F."/>
            <person name="Tapia R."/>
            <person name="Han C."/>
            <person name="Goodwin L."/>
            <person name="Pitluck S."/>
            <person name="Liolios K."/>
            <person name="Pagani I."/>
            <person name="Ivanova N."/>
            <person name="Huntemann M."/>
            <person name="Mavromatis K."/>
            <person name="Mikhailova N."/>
            <person name="Pati A."/>
            <person name="Chen A."/>
            <person name="Palaniappan K."/>
            <person name="Land M."/>
            <person name="Hauser L."/>
            <person name="Brambilla E.M."/>
            <person name="Rohde M."/>
            <person name="Abt B."/>
            <person name="Spring S."/>
            <person name="Goker M."/>
            <person name="Bristow J."/>
            <person name="Eisen J.A."/>
            <person name="Markowitz V."/>
            <person name="Hugenholtz P."/>
            <person name="Kyrpides N.C."/>
            <person name="Klenk H.P."/>
            <person name="Woyke T."/>
        </authorList>
    </citation>
    <scope>NUCLEOTIDE SEQUENCE [LARGE SCALE GENOMIC DNA]</scope>
    <source>
        <strain evidence="11">DSM 4947 / MAS 10</strain>
    </source>
</reference>
<feature type="binding site" evidence="9">
    <location>
        <position position="309"/>
    </location>
    <ligand>
        <name>substrate</name>
    </ligand>
</feature>
<feature type="site" description="Participates in the substrate recognition with KAPA and in a stacking interaction with the adenine ring of SAM" evidence="9">
    <location>
        <position position="18"/>
    </location>
</feature>
<dbReference type="InterPro" id="IPR049704">
    <property type="entry name" value="Aminotrans_3_PPA_site"/>
</dbReference>